<protein>
    <recommendedName>
        <fullName evidence="4">Coiled-coil domain-containing protein 84</fullName>
    </recommendedName>
</protein>
<keyword evidence="3" id="KW-1185">Reference proteome</keyword>
<comment type="caution">
    <text evidence="2">The sequence shown here is derived from an EMBL/GenBank/DDBJ whole genome shotgun (WGS) entry which is preliminary data.</text>
</comment>
<evidence type="ECO:0000313" key="3">
    <source>
        <dbReference type="Proteomes" id="UP000693981"/>
    </source>
</evidence>
<dbReference type="AlphaFoldDB" id="A0A8T1X1K5"/>
<accession>A0A8T1X1K5</accession>
<evidence type="ECO:0008006" key="4">
    <source>
        <dbReference type="Google" id="ProtNLM"/>
    </source>
</evidence>
<proteinExistence type="predicted"/>
<feature type="compositionally biased region" description="Pro residues" evidence="1">
    <location>
        <begin position="412"/>
        <end position="426"/>
    </location>
</feature>
<gene>
    <name evidence="2" type="ORF">PHYBOEH_009774</name>
</gene>
<feature type="compositionally biased region" description="Polar residues" evidence="1">
    <location>
        <begin position="428"/>
        <end position="445"/>
    </location>
</feature>
<evidence type="ECO:0000256" key="1">
    <source>
        <dbReference type="SAM" id="MobiDB-lite"/>
    </source>
</evidence>
<dbReference type="OrthoDB" id="1892805at2759"/>
<dbReference type="Proteomes" id="UP000693981">
    <property type="component" value="Unassembled WGS sequence"/>
</dbReference>
<reference evidence="2" key="1">
    <citation type="submission" date="2021-02" db="EMBL/GenBank/DDBJ databases">
        <authorList>
            <person name="Palmer J.M."/>
        </authorList>
    </citation>
    <scope>NUCLEOTIDE SEQUENCE</scope>
    <source>
        <strain evidence="2">SCRP23</strain>
    </source>
</reference>
<organism evidence="2 3">
    <name type="scientific">Phytophthora boehmeriae</name>
    <dbReference type="NCBI Taxonomy" id="109152"/>
    <lineage>
        <taxon>Eukaryota</taxon>
        <taxon>Sar</taxon>
        <taxon>Stramenopiles</taxon>
        <taxon>Oomycota</taxon>
        <taxon>Peronosporomycetes</taxon>
        <taxon>Peronosporales</taxon>
        <taxon>Peronosporaceae</taxon>
        <taxon>Phytophthora</taxon>
    </lineage>
</organism>
<dbReference type="PANTHER" id="PTHR31198:SF1">
    <property type="entry name" value="CENTROSOMAL AT-AC SPLICING FACTOR"/>
    <property type="match status" value="1"/>
</dbReference>
<dbReference type="PANTHER" id="PTHR31198">
    <property type="entry name" value="COILED-COIL DOMAIN-CONTAINING PROTEIN 84"/>
    <property type="match status" value="1"/>
</dbReference>
<feature type="compositionally biased region" description="Polar residues" evidence="1">
    <location>
        <begin position="381"/>
        <end position="393"/>
    </location>
</feature>
<feature type="region of interest" description="Disordered" evidence="1">
    <location>
        <begin position="405"/>
        <end position="474"/>
    </location>
</feature>
<dbReference type="Pfam" id="PF14968">
    <property type="entry name" value="CCDC84"/>
    <property type="match status" value="1"/>
</dbReference>
<name>A0A8T1X1K5_9STRA</name>
<evidence type="ECO:0000313" key="2">
    <source>
        <dbReference type="EMBL" id="KAG7399084.1"/>
    </source>
</evidence>
<dbReference type="EMBL" id="JAGDFL010000063">
    <property type="protein sequence ID" value="KAG7399084.1"/>
    <property type="molecule type" value="Genomic_DNA"/>
</dbReference>
<sequence>MADDAVVESPWCVVCRRSSAIKWRKHVFARGHQVAAREFLSQQVALLQDLCDAATAKKDSNWWRCVFCDSAWATADALAHFSSASHRQHVEGFCRQHRCDADRQTRPQLWLEARRRREIETALAKTEDRGDEQQGQVEVAVNEHVEQFLTSAATRLQEVHHTTHKTNSKSVDVLTREQHQEALWGPHLVVANEAKRFQTVTSSEGVEQNPLGRHEGRRVWGGGIVKLRKAEWVPWAIDQLVKEEQAGQPEAQQAESAAFSHRVTELARGEGLSSIPSVSWGSSVGNVHTAAVPPWMVKSEEEYKHCNRREQAALLSPPEMTQTDEKDKKRRDIFSELQKSSEYGPGWLPNFGGVWQEGPRSKTKKAFRSAAKTSRDADLSRLTQASASQSSRFQTLAAVQRAMPTNLRAPSAPAPTPPQLLPPPPQTKTASKSVRGESQMQTQSESSHHKQAPLPVVPKPSENKDALNPLDAKKQLLLAQKERLRAKLAARRQR</sequence>
<feature type="region of interest" description="Disordered" evidence="1">
    <location>
        <begin position="348"/>
        <end position="393"/>
    </location>
</feature>
<dbReference type="InterPro" id="IPR028015">
    <property type="entry name" value="CCDC84-like"/>
</dbReference>
<feature type="region of interest" description="Disordered" evidence="1">
    <location>
        <begin position="310"/>
        <end position="330"/>
    </location>
</feature>